<feature type="binding site" description="covalent" evidence="7">
    <location>
        <position position="143"/>
    </location>
    <ligand>
        <name>heme c</name>
        <dbReference type="ChEBI" id="CHEBI:61717"/>
    </ligand>
</feature>
<keyword evidence="1" id="KW-0813">Transport</keyword>
<organism evidence="9 10">
    <name type="scientific">Vogesella indigofera</name>
    <name type="common">Pseudomonas indigofera</name>
    <dbReference type="NCBI Taxonomy" id="45465"/>
    <lineage>
        <taxon>Bacteria</taxon>
        <taxon>Pseudomonadati</taxon>
        <taxon>Pseudomonadota</taxon>
        <taxon>Betaproteobacteria</taxon>
        <taxon>Neisseriales</taxon>
        <taxon>Chromobacteriaceae</taxon>
        <taxon>Vogesella</taxon>
    </lineage>
</organism>
<keyword evidence="5 6" id="KW-0408">Iron</keyword>
<dbReference type="SUPFAM" id="SSF47175">
    <property type="entry name" value="Cytochromes"/>
    <property type="match status" value="1"/>
</dbReference>
<keyword evidence="8" id="KW-0732">Signal</keyword>
<comment type="caution">
    <text evidence="9">The sequence shown here is derived from an EMBL/GenBank/DDBJ whole genome shotgun (WGS) entry which is preliminary data.</text>
</comment>
<evidence type="ECO:0000256" key="3">
    <source>
        <dbReference type="ARBA" id="ARBA00022723"/>
    </source>
</evidence>
<dbReference type="GO" id="GO:0005506">
    <property type="term" value="F:iron ion binding"/>
    <property type="evidence" value="ECO:0007669"/>
    <property type="project" value="InterPro"/>
</dbReference>
<dbReference type="PROSITE" id="PS51009">
    <property type="entry name" value="CYTCII"/>
    <property type="match status" value="1"/>
</dbReference>
<dbReference type="GO" id="GO:0009055">
    <property type="term" value="F:electron transfer activity"/>
    <property type="evidence" value="ECO:0007669"/>
    <property type="project" value="InterPro"/>
</dbReference>
<dbReference type="InterPro" id="IPR012127">
    <property type="entry name" value="Cyt_c_prime"/>
</dbReference>
<dbReference type="Gene3D" id="1.20.120.10">
    <property type="entry name" value="Cytochrome c/b562"/>
    <property type="match status" value="1"/>
</dbReference>
<dbReference type="GO" id="GO:0020037">
    <property type="term" value="F:heme binding"/>
    <property type="evidence" value="ECO:0007669"/>
    <property type="project" value="InterPro"/>
</dbReference>
<dbReference type="InterPro" id="IPR002321">
    <property type="entry name" value="Cyt_c_II"/>
</dbReference>
<evidence type="ECO:0000256" key="6">
    <source>
        <dbReference type="PIRSR" id="PIRSR000027-1"/>
    </source>
</evidence>
<dbReference type="EMBL" id="RBID01000011">
    <property type="protein sequence ID" value="RKQ60823.1"/>
    <property type="molecule type" value="Genomic_DNA"/>
</dbReference>
<evidence type="ECO:0000313" key="10">
    <source>
        <dbReference type="Proteomes" id="UP000279384"/>
    </source>
</evidence>
<evidence type="ECO:0000256" key="8">
    <source>
        <dbReference type="SAM" id="SignalP"/>
    </source>
</evidence>
<feature type="chain" id="PRO_5019812148" evidence="8">
    <location>
        <begin position="30"/>
        <end position="152"/>
    </location>
</feature>
<reference evidence="9 10" key="1">
    <citation type="submission" date="2018-10" db="EMBL/GenBank/DDBJ databases">
        <title>Genomic Encyclopedia of Type Strains, Phase IV (KMG-IV): sequencing the most valuable type-strain genomes for metagenomic binning, comparative biology and taxonomic classification.</title>
        <authorList>
            <person name="Goeker M."/>
        </authorList>
    </citation>
    <scope>NUCLEOTIDE SEQUENCE [LARGE SCALE GENOMIC DNA]</scope>
    <source>
        <strain evidence="9 10">DSM 3303</strain>
    </source>
</reference>
<evidence type="ECO:0000256" key="1">
    <source>
        <dbReference type="ARBA" id="ARBA00022448"/>
    </source>
</evidence>
<dbReference type="GO" id="GO:0022900">
    <property type="term" value="P:electron transport chain"/>
    <property type="evidence" value="ECO:0007669"/>
    <property type="project" value="InterPro"/>
</dbReference>
<evidence type="ECO:0000256" key="7">
    <source>
        <dbReference type="PIRSR" id="PIRSR000027-2"/>
    </source>
</evidence>
<name>A0A495BLH1_VOGIN</name>
<dbReference type="Pfam" id="PF01322">
    <property type="entry name" value="Cytochrom_C_2"/>
    <property type="match status" value="1"/>
</dbReference>
<feature type="binding site" description="axial binding residue" evidence="6">
    <location>
        <position position="144"/>
    </location>
    <ligand>
        <name>heme c</name>
        <dbReference type="ChEBI" id="CHEBI:61717"/>
    </ligand>
    <ligandPart>
        <name>Fe</name>
        <dbReference type="ChEBI" id="CHEBI:18248"/>
    </ligandPart>
</feature>
<feature type="binding site" description="covalent" evidence="7">
    <location>
        <position position="140"/>
    </location>
    <ligand>
        <name>heme c</name>
        <dbReference type="ChEBI" id="CHEBI:61717"/>
    </ligand>
</feature>
<keyword evidence="3 6" id="KW-0479">Metal-binding</keyword>
<proteinExistence type="predicted"/>
<dbReference type="InterPro" id="IPR010980">
    <property type="entry name" value="Cyt_c/b562"/>
</dbReference>
<keyword evidence="4" id="KW-0249">Electron transport</keyword>
<feature type="signal peptide" evidence="8">
    <location>
        <begin position="1"/>
        <end position="29"/>
    </location>
</feature>
<dbReference type="GO" id="GO:0042597">
    <property type="term" value="C:periplasmic space"/>
    <property type="evidence" value="ECO:0007669"/>
    <property type="project" value="InterPro"/>
</dbReference>
<evidence type="ECO:0000256" key="4">
    <source>
        <dbReference type="ARBA" id="ARBA00022982"/>
    </source>
</evidence>
<evidence type="ECO:0000256" key="5">
    <source>
        <dbReference type="ARBA" id="ARBA00023004"/>
    </source>
</evidence>
<evidence type="ECO:0000256" key="2">
    <source>
        <dbReference type="ARBA" id="ARBA00022617"/>
    </source>
</evidence>
<sequence length="152" mass="16675">MATLPTRIKIMKKILLLATLALLATTSQAGPGEDRQKAFKQVLRSFEPMGVMLRGSGYRKDVFIKHADALKAVAAAPFSQFKPGTIDDVSRAKPAIWSEPAKWKAEQDKFLLAVDQLQKTARGDDLAAIRRDYGAVAASCKACHDSFRGPMR</sequence>
<keyword evidence="2 7" id="KW-0349">Heme</keyword>
<dbReference type="Proteomes" id="UP000279384">
    <property type="component" value="Unassembled WGS sequence"/>
</dbReference>
<dbReference type="PIRSF" id="PIRSF000027">
    <property type="entry name" value="Cytc_c_prime"/>
    <property type="match status" value="1"/>
</dbReference>
<dbReference type="AlphaFoldDB" id="A0A495BLH1"/>
<evidence type="ECO:0000313" key="9">
    <source>
        <dbReference type="EMBL" id="RKQ60823.1"/>
    </source>
</evidence>
<comment type="PTM">
    <text evidence="7">Binds 1 heme group per subunit.</text>
</comment>
<protein>
    <submittedName>
        <fullName evidence="9">Cytochrome c556</fullName>
    </submittedName>
</protein>
<gene>
    <name evidence="9" type="ORF">C8E02_0580</name>
</gene>
<accession>A0A495BLH1</accession>